<reference evidence="6" key="1">
    <citation type="submission" date="2022-06" db="EMBL/GenBank/DDBJ databases">
        <title>A novel DMS-producing enzyme.</title>
        <authorList>
            <person name="Zhang Y."/>
        </authorList>
    </citation>
    <scope>NUCLEOTIDE SEQUENCE</scope>
    <source>
        <strain evidence="6">RT37</strain>
    </source>
</reference>
<dbReference type="EC" id="2.1.1.64" evidence="5"/>
<evidence type="ECO:0000256" key="5">
    <source>
        <dbReference type="HAMAP-Rule" id="MF_00472"/>
    </source>
</evidence>
<evidence type="ECO:0000256" key="4">
    <source>
        <dbReference type="ARBA" id="ARBA00022691"/>
    </source>
</evidence>
<comment type="similarity">
    <text evidence="5">Belongs to the methyltransferase superfamily. UbiG/COQ3 family.</text>
</comment>
<sequence>MSISDTPSANVDHNEIDKFSALAERWWDPEGEFKPLHAINPLRLDFIDARVGLAGREVLDVGCGGGILSEAMARRGARVTGIDLAEASLAVARQHADEQGVALEYRYISVEDMAEEAPERFEVVTCLEMLEHVPDPEAIVRACARLLKPGGQLALSTINRNPKSYALAILGAEYVLGMVPRGTHDYARFIRPAELARWCRDAGLEIEEQSGLVYHPITRRFSLSANDVSVNYLMICRKETA</sequence>
<comment type="catalytic activity">
    <reaction evidence="5">
        <text>a 3-demethylubiquinol + S-adenosyl-L-methionine = a ubiquinol + S-adenosyl-L-homocysteine + H(+)</text>
        <dbReference type="Rhea" id="RHEA:44380"/>
        <dbReference type="Rhea" id="RHEA-COMP:9566"/>
        <dbReference type="Rhea" id="RHEA-COMP:10914"/>
        <dbReference type="ChEBI" id="CHEBI:15378"/>
        <dbReference type="ChEBI" id="CHEBI:17976"/>
        <dbReference type="ChEBI" id="CHEBI:57856"/>
        <dbReference type="ChEBI" id="CHEBI:59789"/>
        <dbReference type="ChEBI" id="CHEBI:84422"/>
        <dbReference type="EC" id="2.1.1.64"/>
    </reaction>
</comment>
<dbReference type="PANTHER" id="PTHR43464:SF19">
    <property type="entry name" value="UBIQUINONE BIOSYNTHESIS O-METHYLTRANSFERASE, MITOCHONDRIAL"/>
    <property type="match status" value="1"/>
</dbReference>
<dbReference type="EC" id="2.1.1.222" evidence="5"/>
<proteinExistence type="inferred from homology"/>
<keyword evidence="4 5" id="KW-0949">S-adenosyl-L-methionine</keyword>
<evidence type="ECO:0000256" key="2">
    <source>
        <dbReference type="ARBA" id="ARBA00022679"/>
    </source>
</evidence>
<keyword evidence="1 5" id="KW-0489">Methyltransferase</keyword>
<dbReference type="GO" id="GO:0061542">
    <property type="term" value="F:3-demethylubiquinol 3-O-methyltransferase activity"/>
    <property type="evidence" value="ECO:0007669"/>
    <property type="project" value="UniProtKB-UniRule"/>
</dbReference>
<name>A0AAU7KNC4_9GAMM</name>
<evidence type="ECO:0000256" key="1">
    <source>
        <dbReference type="ARBA" id="ARBA00022603"/>
    </source>
</evidence>
<keyword evidence="2 5" id="KW-0808">Transferase</keyword>
<protein>
    <recommendedName>
        <fullName evidence="5">Ubiquinone biosynthesis O-methyltransferase</fullName>
    </recommendedName>
    <alternativeName>
        <fullName evidence="5">2-polyprenyl-6-hydroxyphenol methylase</fullName>
        <ecNumber evidence="5">2.1.1.222</ecNumber>
    </alternativeName>
    <alternativeName>
        <fullName evidence="5">3-demethylubiquinone 3-O-methyltransferase</fullName>
        <ecNumber evidence="5">2.1.1.64</ecNumber>
    </alternativeName>
</protein>
<keyword evidence="3 5" id="KW-0831">Ubiquinone biosynthesis</keyword>
<feature type="binding site" evidence="5">
    <location>
        <position position="62"/>
    </location>
    <ligand>
        <name>S-adenosyl-L-methionine</name>
        <dbReference type="ChEBI" id="CHEBI:59789"/>
    </ligand>
</feature>
<dbReference type="EMBL" id="CP098827">
    <property type="protein sequence ID" value="XBO72967.1"/>
    <property type="molecule type" value="Genomic_DNA"/>
</dbReference>
<evidence type="ECO:0000256" key="3">
    <source>
        <dbReference type="ARBA" id="ARBA00022688"/>
    </source>
</evidence>
<dbReference type="InterPro" id="IPR010233">
    <property type="entry name" value="UbiG_MeTrfase"/>
</dbReference>
<feature type="binding site" evidence="5">
    <location>
        <position position="83"/>
    </location>
    <ligand>
        <name>S-adenosyl-L-methionine</name>
        <dbReference type="ChEBI" id="CHEBI:59789"/>
    </ligand>
</feature>
<dbReference type="CDD" id="cd02440">
    <property type="entry name" value="AdoMet_MTases"/>
    <property type="match status" value="1"/>
</dbReference>
<evidence type="ECO:0000313" key="6">
    <source>
        <dbReference type="EMBL" id="XBO72967.1"/>
    </source>
</evidence>
<dbReference type="Gene3D" id="3.40.50.150">
    <property type="entry name" value="Vaccinia Virus protein VP39"/>
    <property type="match status" value="1"/>
</dbReference>
<accession>A0AAU7KNC4</accession>
<feature type="binding site" evidence="5">
    <location>
        <position position="43"/>
    </location>
    <ligand>
        <name>S-adenosyl-L-methionine</name>
        <dbReference type="ChEBI" id="CHEBI:59789"/>
    </ligand>
</feature>
<gene>
    <name evidence="5 6" type="primary">ubiG</name>
    <name evidence="6" type="ORF">NFG58_09830</name>
</gene>
<comment type="catalytic activity">
    <reaction evidence="5">
        <text>a 3-(all-trans-polyprenyl)benzene-1,2-diol + S-adenosyl-L-methionine = a 2-methoxy-6-(all-trans-polyprenyl)phenol + S-adenosyl-L-homocysteine + H(+)</text>
        <dbReference type="Rhea" id="RHEA:31411"/>
        <dbReference type="Rhea" id="RHEA-COMP:9550"/>
        <dbReference type="Rhea" id="RHEA-COMP:9551"/>
        <dbReference type="ChEBI" id="CHEBI:15378"/>
        <dbReference type="ChEBI" id="CHEBI:57856"/>
        <dbReference type="ChEBI" id="CHEBI:59789"/>
        <dbReference type="ChEBI" id="CHEBI:62729"/>
        <dbReference type="ChEBI" id="CHEBI:62731"/>
        <dbReference type="EC" id="2.1.1.222"/>
    </reaction>
</comment>
<dbReference type="GO" id="GO:0032259">
    <property type="term" value="P:methylation"/>
    <property type="evidence" value="ECO:0007669"/>
    <property type="project" value="UniProtKB-KW"/>
</dbReference>
<dbReference type="FunFam" id="3.40.50.150:FF:000028">
    <property type="entry name" value="Ubiquinone biosynthesis O-methyltransferase"/>
    <property type="match status" value="1"/>
</dbReference>
<comment type="pathway">
    <text evidence="5">Cofactor biosynthesis; ubiquinone biosynthesis.</text>
</comment>
<dbReference type="SUPFAM" id="SSF53335">
    <property type="entry name" value="S-adenosyl-L-methionine-dependent methyltransferases"/>
    <property type="match status" value="1"/>
</dbReference>
<dbReference type="GO" id="GO:0102208">
    <property type="term" value="F:2-polyprenyl-6-hydroxyphenol methylase activity"/>
    <property type="evidence" value="ECO:0007669"/>
    <property type="project" value="UniProtKB-EC"/>
</dbReference>
<dbReference type="InterPro" id="IPR029063">
    <property type="entry name" value="SAM-dependent_MTases_sf"/>
</dbReference>
<dbReference type="GO" id="GO:0010420">
    <property type="term" value="F:polyprenyldihydroxybenzoate methyltransferase activity"/>
    <property type="evidence" value="ECO:0007669"/>
    <property type="project" value="InterPro"/>
</dbReference>
<dbReference type="RefSeq" id="WP_108133608.1">
    <property type="nucleotide sequence ID" value="NZ_CP098827.1"/>
</dbReference>
<organism evidence="6">
    <name type="scientific">Halomonas sp. RT37</name>
    <dbReference type="NCBI Taxonomy" id="2950872"/>
    <lineage>
        <taxon>Bacteria</taxon>
        <taxon>Pseudomonadati</taxon>
        <taxon>Pseudomonadota</taxon>
        <taxon>Gammaproteobacteria</taxon>
        <taxon>Oceanospirillales</taxon>
        <taxon>Halomonadaceae</taxon>
        <taxon>Halomonas</taxon>
    </lineage>
</organism>
<dbReference type="Pfam" id="PF13489">
    <property type="entry name" value="Methyltransf_23"/>
    <property type="match status" value="1"/>
</dbReference>
<dbReference type="PANTHER" id="PTHR43464">
    <property type="entry name" value="METHYLTRANSFERASE"/>
    <property type="match status" value="1"/>
</dbReference>
<dbReference type="AlphaFoldDB" id="A0AAU7KNC4"/>
<feature type="binding site" evidence="5">
    <location>
        <position position="127"/>
    </location>
    <ligand>
        <name>S-adenosyl-L-methionine</name>
        <dbReference type="ChEBI" id="CHEBI:59789"/>
    </ligand>
</feature>
<dbReference type="HAMAP" id="MF_00472">
    <property type="entry name" value="UbiG"/>
    <property type="match status" value="1"/>
</dbReference>
<dbReference type="NCBIfam" id="TIGR01983">
    <property type="entry name" value="UbiG"/>
    <property type="match status" value="1"/>
</dbReference>
<comment type="function">
    <text evidence="5">O-methyltransferase that catalyzes the 2 O-methylation steps in the ubiquinone biosynthetic pathway.</text>
</comment>